<dbReference type="InterPro" id="IPR002656">
    <property type="entry name" value="Acyl_transf_3_dom"/>
</dbReference>
<dbReference type="AlphaFoldDB" id="T1KP13"/>
<feature type="transmembrane region" description="Helical" evidence="1">
    <location>
        <begin position="549"/>
        <end position="568"/>
    </location>
</feature>
<dbReference type="KEGG" id="tut:107365959"/>
<sequence length="795" mass="90346">MQVTKPPTVNRLMKKYFCQLQIDTLVHNPRLSTMKFTCILCYLVFTLGQLQVVSSANSTRKLDPLVGQWFNLEKSLRTASSKLVTSFLEPIINETLQQTSVDSLCKFSLHRFLKDLASLETWATQIFDSSGKLPITGLLEGSNSHLGRYDECLSVHKGLTLGSQVKTLQGQYCSLLIRPPLPPRPKWGTISNKITSLANLTAPDQMIGWLASNAHYFYYVPIRIGLCTPSTCTPDEIRRITSSILTKINLQVELVGNECDVSTNFNLENVHLIIITFLVAFGLLVITATLVDINQLHLIKGLTNPSIVNHLKEDSTNASMPSLSLSSDRPIKFAPISFHSEKRFIKFLKCFSIRRNAKSILSMKENPTETLSHIHGIRVLTMAWIICGHTFGLVNHTNYNQSFNSEKMYNSFIFQGLLNATVCVDTFFLLSGLLTVYSVWRKVDSHQKVNPLVYTFIRYIRLTPPYLVAIGIALILPSLGQGPLWKETVNPVAEPCYSTWWTNLLYINNFVQTKDICLMHSWYLSNDFQFHIIGLILVSILVRSTQMGFLLITFLMVTSTLISFWLAAVNNYPPTIVSTSPATPERWNFILDYYYKPWTHLSSYLIGLIFGYLLASKRKFKFSKITFLLVTFSSLVSTFVSLYGIYPWNAGQQVNTILGSTYAATFRSIWSFNVALFIFYLAHHRSSILYKCLSWKGIIPLSRLTYMAYLLHPFIIWYHYGSTRQPLTGSGYSMFHSFLAFYLFTYLVSFVAGLLLESPFICLIKLITSAKSSQFKDSQQHLRSKSTNKLVYPSP</sequence>
<name>T1KP13_TETUR</name>
<protein>
    <recommendedName>
        <fullName evidence="2">Nose resistant-to-fluoxetine protein N-terminal domain-containing protein</fullName>
    </recommendedName>
</protein>
<dbReference type="Pfam" id="PF20146">
    <property type="entry name" value="NRF"/>
    <property type="match status" value="1"/>
</dbReference>
<proteinExistence type="predicted"/>
<feature type="transmembrane region" description="Helical" evidence="1">
    <location>
        <begin position="666"/>
        <end position="683"/>
    </location>
</feature>
<dbReference type="HOGENOM" id="CLU_007874_3_1_1"/>
<keyword evidence="4" id="KW-1185">Reference proteome</keyword>
<feature type="transmembrane region" description="Helical" evidence="1">
    <location>
        <begin position="704"/>
        <end position="720"/>
    </location>
</feature>
<dbReference type="SMART" id="SM00703">
    <property type="entry name" value="NRF"/>
    <property type="match status" value="1"/>
</dbReference>
<feature type="domain" description="Nose resistant-to-fluoxetine protein N-terminal" evidence="2">
    <location>
        <begin position="102"/>
        <end position="261"/>
    </location>
</feature>
<feature type="transmembrane region" description="Helical" evidence="1">
    <location>
        <begin position="740"/>
        <end position="767"/>
    </location>
</feature>
<gene>
    <name evidence="3" type="primary">107365959</name>
</gene>
<reference evidence="3" key="2">
    <citation type="submission" date="2015-06" db="UniProtKB">
        <authorList>
            <consortium name="EnsemblMetazoa"/>
        </authorList>
    </citation>
    <scope>IDENTIFICATION</scope>
</reference>
<dbReference type="InterPro" id="IPR006621">
    <property type="entry name" value="Nose-resist-to-fluoxetine_N"/>
</dbReference>
<dbReference type="GO" id="GO:0016747">
    <property type="term" value="F:acyltransferase activity, transferring groups other than amino-acyl groups"/>
    <property type="evidence" value="ECO:0007669"/>
    <property type="project" value="InterPro"/>
</dbReference>
<dbReference type="OrthoDB" id="6408118at2759"/>
<feature type="transmembrane region" description="Helical" evidence="1">
    <location>
        <begin position="597"/>
        <end position="615"/>
    </location>
</feature>
<accession>T1KP13</accession>
<dbReference type="Pfam" id="PF01757">
    <property type="entry name" value="Acyl_transf_3"/>
    <property type="match status" value="1"/>
</dbReference>
<feature type="transmembrane region" description="Helical" evidence="1">
    <location>
        <begin position="627"/>
        <end position="646"/>
    </location>
</feature>
<evidence type="ECO:0000313" key="4">
    <source>
        <dbReference type="Proteomes" id="UP000015104"/>
    </source>
</evidence>
<reference evidence="4" key="1">
    <citation type="submission" date="2011-08" db="EMBL/GenBank/DDBJ databases">
        <authorList>
            <person name="Rombauts S."/>
        </authorList>
    </citation>
    <scope>NUCLEOTIDE SEQUENCE</scope>
    <source>
        <strain evidence="4">London</strain>
    </source>
</reference>
<evidence type="ECO:0000256" key="1">
    <source>
        <dbReference type="SAM" id="Phobius"/>
    </source>
</evidence>
<dbReference type="eggNOG" id="KOG3700">
    <property type="taxonomic scope" value="Eukaryota"/>
</dbReference>
<dbReference type="OMA" id="HINRVAR"/>
<evidence type="ECO:0000313" key="3">
    <source>
        <dbReference type="EnsemblMetazoa" id="tetur16g03010.1"/>
    </source>
</evidence>
<keyword evidence="1" id="KW-1133">Transmembrane helix</keyword>
<dbReference type="PANTHER" id="PTHR11161">
    <property type="entry name" value="O-ACYLTRANSFERASE"/>
    <property type="match status" value="1"/>
</dbReference>
<dbReference type="EnsemblMetazoa" id="tetur16g03010.1">
    <property type="protein sequence ID" value="tetur16g03010.1"/>
    <property type="gene ID" value="tetur16g03010"/>
</dbReference>
<keyword evidence="1" id="KW-0812">Transmembrane</keyword>
<keyword evidence="1" id="KW-0472">Membrane</keyword>
<feature type="transmembrane region" description="Helical" evidence="1">
    <location>
        <begin position="417"/>
        <end position="440"/>
    </location>
</feature>
<dbReference type="PANTHER" id="PTHR11161:SF0">
    <property type="entry name" value="O-ACYLTRANSFERASE LIKE PROTEIN"/>
    <property type="match status" value="1"/>
</dbReference>
<feature type="transmembrane region" description="Helical" evidence="1">
    <location>
        <begin position="522"/>
        <end position="542"/>
    </location>
</feature>
<evidence type="ECO:0000259" key="2">
    <source>
        <dbReference type="SMART" id="SM00703"/>
    </source>
</evidence>
<dbReference type="Proteomes" id="UP000015104">
    <property type="component" value="Unassembled WGS sequence"/>
</dbReference>
<dbReference type="InterPro" id="IPR052728">
    <property type="entry name" value="O2_lipid_transport_reg"/>
</dbReference>
<organism evidence="3 4">
    <name type="scientific">Tetranychus urticae</name>
    <name type="common">Two-spotted spider mite</name>
    <dbReference type="NCBI Taxonomy" id="32264"/>
    <lineage>
        <taxon>Eukaryota</taxon>
        <taxon>Metazoa</taxon>
        <taxon>Ecdysozoa</taxon>
        <taxon>Arthropoda</taxon>
        <taxon>Chelicerata</taxon>
        <taxon>Arachnida</taxon>
        <taxon>Acari</taxon>
        <taxon>Acariformes</taxon>
        <taxon>Trombidiformes</taxon>
        <taxon>Prostigmata</taxon>
        <taxon>Eleutherengona</taxon>
        <taxon>Raphignathae</taxon>
        <taxon>Tetranychoidea</taxon>
        <taxon>Tetranychidae</taxon>
        <taxon>Tetranychus</taxon>
    </lineage>
</organism>
<dbReference type="EMBL" id="CAEY01000283">
    <property type="status" value="NOT_ANNOTATED_CDS"/>
    <property type="molecule type" value="Genomic_DNA"/>
</dbReference>
<feature type="transmembrane region" description="Helical" evidence="1">
    <location>
        <begin position="270"/>
        <end position="291"/>
    </location>
</feature>
<feature type="transmembrane region" description="Helical" evidence="1">
    <location>
        <begin position="452"/>
        <end position="476"/>
    </location>
</feature>